<dbReference type="SMART" id="SM00729">
    <property type="entry name" value="Elp3"/>
    <property type="match status" value="1"/>
</dbReference>
<dbReference type="SUPFAM" id="SSF102114">
    <property type="entry name" value="Radical SAM enzymes"/>
    <property type="match status" value="1"/>
</dbReference>
<feature type="domain" description="Radical SAM core" evidence="7">
    <location>
        <begin position="218"/>
        <end position="449"/>
    </location>
</feature>
<dbReference type="InterPro" id="IPR006638">
    <property type="entry name" value="Elp3/MiaA/NifB-like_rSAM"/>
</dbReference>
<feature type="domain" description="B12-binding" evidence="6">
    <location>
        <begin position="1"/>
        <end position="183"/>
    </location>
</feature>
<comment type="cofactor">
    <cofactor evidence="1">
        <name>[4Fe-4S] cluster</name>
        <dbReference type="ChEBI" id="CHEBI:49883"/>
    </cofactor>
</comment>
<dbReference type="SFLD" id="SFLDG01082">
    <property type="entry name" value="B12-binding_domain_containing"/>
    <property type="match status" value="1"/>
</dbReference>
<dbReference type="PROSITE" id="PS51918">
    <property type="entry name" value="RADICAL_SAM"/>
    <property type="match status" value="1"/>
</dbReference>
<dbReference type="InterPro" id="IPR023404">
    <property type="entry name" value="rSAM_horseshoe"/>
</dbReference>
<dbReference type="GO" id="GO:0003824">
    <property type="term" value="F:catalytic activity"/>
    <property type="evidence" value="ECO:0007669"/>
    <property type="project" value="InterPro"/>
</dbReference>
<dbReference type="Gene3D" id="3.40.50.280">
    <property type="entry name" value="Cobalamin-binding domain"/>
    <property type="match status" value="1"/>
</dbReference>
<reference evidence="8" key="1">
    <citation type="submission" date="2020-01" db="EMBL/GenBank/DDBJ databases">
        <authorList>
            <person name="Meier V. D."/>
            <person name="Meier V D."/>
        </authorList>
    </citation>
    <scope>NUCLEOTIDE SEQUENCE</scope>
    <source>
        <strain evidence="8">HLG_WM_MAG_09</strain>
    </source>
</reference>
<evidence type="ECO:0000256" key="2">
    <source>
        <dbReference type="ARBA" id="ARBA00022691"/>
    </source>
</evidence>
<dbReference type="Gene3D" id="3.80.30.20">
    <property type="entry name" value="tm_1862 like domain"/>
    <property type="match status" value="1"/>
</dbReference>
<dbReference type="GO" id="GO:0051536">
    <property type="term" value="F:iron-sulfur cluster binding"/>
    <property type="evidence" value="ECO:0007669"/>
    <property type="project" value="UniProtKB-KW"/>
</dbReference>
<keyword evidence="3" id="KW-0479">Metal-binding</keyword>
<dbReference type="Pfam" id="PF04055">
    <property type="entry name" value="Radical_SAM"/>
    <property type="match status" value="1"/>
</dbReference>
<evidence type="ECO:0000256" key="5">
    <source>
        <dbReference type="ARBA" id="ARBA00023014"/>
    </source>
</evidence>
<evidence type="ECO:0000256" key="1">
    <source>
        <dbReference type="ARBA" id="ARBA00001966"/>
    </source>
</evidence>
<keyword evidence="2" id="KW-0949">S-adenosyl-L-methionine</keyword>
<accession>A0A6S6T926</accession>
<evidence type="ECO:0000256" key="4">
    <source>
        <dbReference type="ARBA" id="ARBA00023004"/>
    </source>
</evidence>
<name>A0A6S6T926_9GAMM</name>
<dbReference type="InterPro" id="IPR051198">
    <property type="entry name" value="BchE-like"/>
</dbReference>
<protein>
    <submittedName>
        <fullName evidence="8">B12-binding domain-containing radical SAM protein</fullName>
    </submittedName>
</protein>
<dbReference type="GO" id="GO:0031419">
    <property type="term" value="F:cobalamin binding"/>
    <property type="evidence" value="ECO:0007669"/>
    <property type="project" value="InterPro"/>
</dbReference>
<evidence type="ECO:0000256" key="3">
    <source>
        <dbReference type="ARBA" id="ARBA00022723"/>
    </source>
</evidence>
<dbReference type="InterPro" id="IPR007197">
    <property type="entry name" value="rSAM"/>
</dbReference>
<dbReference type="AlphaFoldDB" id="A0A6S6T926"/>
<proteinExistence type="predicted"/>
<evidence type="ECO:0000313" key="8">
    <source>
        <dbReference type="EMBL" id="CAA6815514.1"/>
    </source>
</evidence>
<keyword evidence="4" id="KW-0408">Iron</keyword>
<dbReference type="SFLD" id="SFLDS00029">
    <property type="entry name" value="Radical_SAM"/>
    <property type="match status" value="1"/>
</dbReference>
<dbReference type="PROSITE" id="PS51332">
    <property type="entry name" value="B12_BINDING"/>
    <property type="match status" value="1"/>
</dbReference>
<dbReference type="PANTHER" id="PTHR43409">
    <property type="entry name" value="ANAEROBIC MAGNESIUM-PROTOPORPHYRIN IX MONOMETHYL ESTER CYCLASE-RELATED"/>
    <property type="match status" value="1"/>
</dbReference>
<evidence type="ECO:0000259" key="7">
    <source>
        <dbReference type="PROSITE" id="PS51918"/>
    </source>
</evidence>
<keyword evidence="5" id="KW-0411">Iron-sulfur</keyword>
<gene>
    <name evidence="8" type="ORF">HELGO_WM36263</name>
</gene>
<evidence type="ECO:0000259" key="6">
    <source>
        <dbReference type="PROSITE" id="PS51332"/>
    </source>
</evidence>
<organism evidence="8">
    <name type="scientific">uncultured Thiotrichaceae bacterium</name>
    <dbReference type="NCBI Taxonomy" id="298394"/>
    <lineage>
        <taxon>Bacteria</taxon>
        <taxon>Pseudomonadati</taxon>
        <taxon>Pseudomonadota</taxon>
        <taxon>Gammaproteobacteria</taxon>
        <taxon>Thiotrichales</taxon>
        <taxon>Thiotrichaceae</taxon>
        <taxon>environmental samples</taxon>
    </lineage>
</organism>
<dbReference type="EMBL" id="CACVAT010000248">
    <property type="protein sequence ID" value="CAA6815514.1"/>
    <property type="molecule type" value="Genomic_DNA"/>
</dbReference>
<sequence>MPSVLIVDLNNFARYPTLAIGSLVAPLRAADFEVKVLSPLTVGAPPIEREKKENWSEHVKRRINFATHPVMQKLHEPLRKTHSRWQSAPHKPTLDMVSDWLSKNSPDIILLSAYLDHYPSVKEIASLGQQQGIPVLLGGPAFSTEETIREWLDLEGVSGIFAGEADGVIADLVLAAIHRKDIGNIPGTFVSHRAGARIAEPLQDLDQLLIPDFSDFNWGSYPHRIIPIMTGRGCSWGVCTFCSDVTTSNGRGYRSRSLDAVLREIAVQSERYQSKDFIFLDLKLNSNLDVWRGLIKNFQKVVPGGRWIGTVHVGKGENGLDYETLQAAKDSGLTRISFGMETGSQKLVKRMGKGTTIASNHQFVSNAHKAGLSVRSSMMLGYPGETDDDLEMTRQFLDEHLDDFDRVRASRFKAIPGTRFEKLYQHRPSRFKGIDMIEWDHKYARAVYEYSAAATPEYRKAKREILGLIHQINRKPLRDGAVQFDGLM</sequence>
<dbReference type="InterPro" id="IPR058240">
    <property type="entry name" value="rSAM_sf"/>
</dbReference>
<dbReference type="GO" id="GO:0046872">
    <property type="term" value="F:metal ion binding"/>
    <property type="evidence" value="ECO:0007669"/>
    <property type="project" value="UniProtKB-KW"/>
</dbReference>
<dbReference type="InterPro" id="IPR006158">
    <property type="entry name" value="Cobalamin-bd"/>
</dbReference>